<evidence type="ECO:0000313" key="5">
    <source>
        <dbReference type="Proteomes" id="UP000230423"/>
    </source>
</evidence>
<comment type="similarity">
    <text evidence="1">Belongs to the VPS13 family.</text>
</comment>
<feature type="domain" description="Chorein N-terminal" evidence="3">
    <location>
        <begin position="46"/>
        <end position="386"/>
    </location>
</feature>
<dbReference type="AlphaFoldDB" id="A0A2G9TTN2"/>
<dbReference type="GO" id="GO:0006623">
    <property type="term" value="P:protein targeting to vacuole"/>
    <property type="evidence" value="ECO:0007669"/>
    <property type="project" value="TreeGrafter"/>
</dbReference>
<evidence type="ECO:0000256" key="2">
    <source>
        <dbReference type="ARBA" id="ARBA00022448"/>
    </source>
</evidence>
<name>A0A2G9TTN2_TELCI</name>
<evidence type="ECO:0000313" key="4">
    <source>
        <dbReference type="EMBL" id="PIO61366.1"/>
    </source>
</evidence>
<dbReference type="Proteomes" id="UP000230423">
    <property type="component" value="Unassembled WGS sequence"/>
</dbReference>
<dbReference type="PANTHER" id="PTHR16166:SF93">
    <property type="entry name" value="INTERMEMBRANE LIPID TRANSFER PROTEIN VPS13"/>
    <property type="match status" value="1"/>
</dbReference>
<dbReference type="GO" id="GO:0045053">
    <property type="term" value="P:protein retention in Golgi apparatus"/>
    <property type="evidence" value="ECO:0007669"/>
    <property type="project" value="TreeGrafter"/>
</dbReference>
<proteinExistence type="inferred from homology"/>
<dbReference type="Pfam" id="PF12624">
    <property type="entry name" value="VPS13_N"/>
    <property type="match status" value="1"/>
</dbReference>
<reference evidence="4 5" key="1">
    <citation type="submission" date="2015-09" db="EMBL/GenBank/DDBJ databases">
        <title>Draft genome of the parasitic nematode Teladorsagia circumcincta isolate WARC Sus (inbred).</title>
        <authorList>
            <person name="Mitreva M."/>
        </authorList>
    </citation>
    <scope>NUCLEOTIDE SEQUENCE [LARGE SCALE GENOMIC DNA]</scope>
    <source>
        <strain evidence="4 5">S</strain>
    </source>
</reference>
<gene>
    <name evidence="4" type="ORF">TELCIR_17110</name>
</gene>
<keyword evidence="2" id="KW-0813">Transport</keyword>
<sequence length="396" mass="46282">AKKNAAEVKQKTLARLEEARKNRRKPPDPAQDSFAEKMITQVIKNLQTTTENWIPTIHRDVVKIFHKLVLLDNLAVYWNSGSELFSDLSDKHEIRRKLLATIHNGSNQPEGYKYILKPIRMQAKLKLNQKPESDGTNWKTPKIDLSIDMETLALAIGKFQYQDILLFLEAQERFNLATQYLKYRPHLNEYRGHYKEWWHFAYTAILEEKVRRRRNNWSWPRMRAHRQLVRAYRDAWLKQQTTRNPGSEVTDVIKKAEDQLDVFNVNVARQQAEMDIDRQGLKRVEDQPQGWLAWGASWLGVGGGDEHSDAKKSKDFATQFNEAMTPAEKEKLFEAIDYQENMPPTNYPKEFVENKLDFRLKQVAVAVDGAIELNLLELRAHLEQRPSANAMKYVIL</sequence>
<organism evidence="4 5">
    <name type="scientific">Teladorsagia circumcincta</name>
    <name type="common">Brown stomach worm</name>
    <name type="synonym">Ostertagia circumcincta</name>
    <dbReference type="NCBI Taxonomy" id="45464"/>
    <lineage>
        <taxon>Eukaryota</taxon>
        <taxon>Metazoa</taxon>
        <taxon>Ecdysozoa</taxon>
        <taxon>Nematoda</taxon>
        <taxon>Chromadorea</taxon>
        <taxon>Rhabditida</taxon>
        <taxon>Rhabditina</taxon>
        <taxon>Rhabditomorpha</taxon>
        <taxon>Strongyloidea</taxon>
        <taxon>Trichostrongylidae</taxon>
        <taxon>Teladorsagia</taxon>
    </lineage>
</organism>
<accession>A0A2G9TTN2</accession>
<keyword evidence="5" id="KW-1185">Reference proteome</keyword>
<dbReference type="OrthoDB" id="428159at2759"/>
<dbReference type="InterPro" id="IPR026854">
    <property type="entry name" value="VPS13_N"/>
</dbReference>
<feature type="non-terminal residue" evidence="4">
    <location>
        <position position="1"/>
    </location>
</feature>
<dbReference type="InterPro" id="IPR026847">
    <property type="entry name" value="VPS13"/>
</dbReference>
<evidence type="ECO:0000256" key="1">
    <source>
        <dbReference type="ARBA" id="ARBA00006545"/>
    </source>
</evidence>
<dbReference type="PANTHER" id="PTHR16166">
    <property type="entry name" value="VACUOLAR PROTEIN SORTING-ASSOCIATED PROTEIN VPS13"/>
    <property type="match status" value="1"/>
</dbReference>
<dbReference type="EMBL" id="KZ353727">
    <property type="protein sequence ID" value="PIO61366.1"/>
    <property type="molecule type" value="Genomic_DNA"/>
</dbReference>
<evidence type="ECO:0000259" key="3">
    <source>
        <dbReference type="Pfam" id="PF12624"/>
    </source>
</evidence>
<protein>
    <recommendedName>
        <fullName evidence="3">Chorein N-terminal domain-containing protein</fullName>
    </recommendedName>
</protein>